<dbReference type="PROSITE" id="PS50003">
    <property type="entry name" value="PH_DOMAIN"/>
    <property type="match status" value="1"/>
</dbReference>
<dbReference type="OrthoDB" id="546434at2759"/>
<evidence type="ECO:0000256" key="1">
    <source>
        <dbReference type="SAM" id="MobiDB-lite"/>
    </source>
</evidence>
<reference evidence="5" key="1">
    <citation type="submission" date="2016-06" db="UniProtKB">
        <authorList>
            <consortium name="WormBaseParasite"/>
        </authorList>
    </citation>
    <scope>IDENTIFICATION</scope>
</reference>
<gene>
    <name evidence="3" type="ORF">SSLN_LOCUS12990</name>
</gene>
<dbReference type="InterPro" id="IPR011993">
    <property type="entry name" value="PH-like_dom_sf"/>
</dbReference>
<organism evidence="5">
    <name type="scientific">Schistocephalus solidus</name>
    <name type="common">Tapeworm</name>
    <dbReference type="NCBI Taxonomy" id="70667"/>
    <lineage>
        <taxon>Eukaryota</taxon>
        <taxon>Metazoa</taxon>
        <taxon>Spiralia</taxon>
        <taxon>Lophotrochozoa</taxon>
        <taxon>Platyhelminthes</taxon>
        <taxon>Cestoda</taxon>
        <taxon>Eucestoda</taxon>
        <taxon>Diphyllobothriidea</taxon>
        <taxon>Diphyllobothriidae</taxon>
        <taxon>Schistocephalus</taxon>
    </lineage>
</organism>
<dbReference type="SUPFAM" id="SSF50729">
    <property type="entry name" value="PH domain-like"/>
    <property type="match status" value="1"/>
</dbReference>
<feature type="domain" description="PH" evidence="2">
    <location>
        <begin position="580"/>
        <end position="806"/>
    </location>
</feature>
<dbReference type="AlphaFoldDB" id="A0A183T941"/>
<dbReference type="WBParaSite" id="SSLN_0001349001-mRNA-1">
    <property type="protein sequence ID" value="SSLN_0001349001-mRNA-1"/>
    <property type="gene ID" value="SSLN_0001349001"/>
</dbReference>
<dbReference type="Gene3D" id="2.30.29.30">
    <property type="entry name" value="Pleckstrin-homology domain (PH domain)/Phosphotyrosine-binding domain (PTB)"/>
    <property type="match status" value="1"/>
</dbReference>
<feature type="region of interest" description="Disordered" evidence="1">
    <location>
        <begin position="741"/>
        <end position="767"/>
    </location>
</feature>
<evidence type="ECO:0000313" key="4">
    <source>
        <dbReference type="Proteomes" id="UP000275846"/>
    </source>
</evidence>
<protein>
    <submittedName>
        <fullName evidence="5">PH domain-containing protein</fullName>
    </submittedName>
</protein>
<feature type="region of interest" description="Disordered" evidence="1">
    <location>
        <begin position="318"/>
        <end position="351"/>
    </location>
</feature>
<sequence length="808" mass="88068">MSCCVARRRVFQPSLTAPNVHQTTDRLKRWHDVGDGRKLEADGLSARIDYWCVDEVLNLVSSSVEQLNFIFRIFREPLLPLIGDHQTATAVKVKVVGVETDESDLAIAVEVFGGIVNFYHNFHFLLDCLETDFVEDYFSASGRTQATLPQSLHAMPTSPLRPPSAQSYFSNFSNFHSSWPAHEHRSVQQQQQPSSTSSFSLSSSVAGSSNFLTTFNCKNDGQSQCGGRQSRLIGPLLQYLDTVLDQDCLSVLWSLSERPEVIEALCRLSRTVIHTVSKLTVSPAPELALRAKFITRPRSLLAIPAFLPMSLVRSLEQSTAPRSPTGSSDWNLVNDQNPSSQHPEAGTSSSQISRPACNFLINCFRYLLPRLVFLPIFQFYCLCGIVWALRENTQDQDDKDFLTDFRGMLTKIRVRLESDLSRRTGLHLQLARLISTGHVGSVPRSVNLPPLPASSFRGRSSSTSPLLGALATGQSRATINTTSADCSASALLLSGSCPWDINHIFRAAGVMLVGEGSLLNMSPTTSTTSTMTCDNRETQARTASSLLGGTVLAMGLAKVEEIERLTGGKERLAGSPALGNFVMEGRLLAREESMKNASERHVYLFTNCMLMCKRTERRSTLAPSSAPSALRIKRRLPLDLIHVIDCASPIPPSPQIYTFCDGSPESVYFNSSESSHQNPARSQGGLSWTNSIRSSSTAHLHPATEHNSFCVEFVEVRHVPSSSTSNTPAGATAVASALEPGAMTSPSLGPNDTEGCTLTGNTLTGPAEAAVEPSLPPGANIQRIWFEASSPEEKADWMASLLSIQTSR</sequence>
<accession>A0A183T941</accession>
<reference evidence="3 4" key="2">
    <citation type="submission" date="2018-11" db="EMBL/GenBank/DDBJ databases">
        <authorList>
            <consortium name="Pathogen Informatics"/>
        </authorList>
    </citation>
    <scope>NUCLEOTIDE SEQUENCE [LARGE SCALE GENOMIC DNA]</scope>
    <source>
        <strain evidence="3 4">NST_G2</strain>
    </source>
</reference>
<feature type="region of interest" description="Disordered" evidence="1">
    <location>
        <begin position="668"/>
        <end position="689"/>
    </location>
</feature>
<dbReference type="InterPro" id="IPR001849">
    <property type="entry name" value="PH_domain"/>
</dbReference>
<dbReference type="EMBL" id="UYSU01037706">
    <property type="protein sequence ID" value="VDL99375.1"/>
    <property type="molecule type" value="Genomic_DNA"/>
</dbReference>
<evidence type="ECO:0000259" key="2">
    <source>
        <dbReference type="PROSITE" id="PS50003"/>
    </source>
</evidence>
<dbReference type="STRING" id="70667.A0A183T941"/>
<name>A0A183T941_SCHSO</name>
<evidence type="ECO:0000313" key="3">
    <source>
        <dbReference type="EMBL" id="VDL99375.1"/>
    </source>
</evidence>
<dbReference type="Proteomes" id="UP000275846">
    <property type="component" value="Unassembled WGS sequence"/>
</dbReference>
<proteinExistence type="predicted"/>
<keyword evidence="4" id="KW-1185">Reference proteome</keyword>
<evidence type="ECO:0000313" key="5">
    <source>
        <dbReference type="WBParaSite" id="SSLN_0001349001-mRNA-1"/>
    </source>
</evidence>
<feature type="compositionally biased region" description="Polar residues" evidence="1">
    <location>
        <begin position="744"/>
        <end position="764"/>
    </location>
</feature>
<dbReference type="SMART" id="SM00233">
    <property type="entry name" value="PH"/>
    <property type="match status" value="1"/>
</dbReference>